<proteinExistence type="predicted"/>
<dbReference type="RefSeq" id="WP_263051530.1">
    <property type="nucleotide sequence ID" value="NZ_CP106735.1"/>
</dbReference>
<protein>
    <recommendedName>
        <fullName evidence="3">RHS repeat-associated core domain-containing protein</fullName>
    </recommendedName>
</protein>
<gene>
    <name evidence="1" type="ORF">N7E81_01590</name>
</gene>
<evidence type="ECO:0000313" key="2">
    <source>
        <dbReference type="Proteomes" id="UP001062165"/>
    </source>
</evidence>
<name>A0ABY6D0U5_9BACT</name>
<accession>A0ABY6D0U5</accession>
<evidence type="ECO:0008006" key="3">
    <source>
        <dbReference type="Google" id="ProtNLM"/>
    </source>
</evidence>
<organism evidence="1 2">
    <name type="scientific">Reichenbachiella carrageenanivorans</name>
    <dbReference type="NCBI Taxonomy" id="2979869"/>
    <lineage>
        <taxon>Bacteria</taxon>
        <taxon>Pseudomonadati</taxon>
        <taxon>Bacteroidota</taxon>
        <taxon>Cytophagia</taxon>
        <taxon>Cytophagales</taxon>
        <taxon>Reichenbachiellaceae</taxon>
        <taxon>Reichenbachiella</taxon>
    </lineage>
</organism>
<evidence type="ECO:0000313" key="1">
    <source>
        <dbReference type="EMBL" id="UXX79799.1"/>
    </source>
</evidence>
<keyword evidence="2" id="KW-1185">Reference proteome</keyword>
<sequence length="1874" mass="209127">MVNLQTGDFTYNIPLLEVPGPSGGYPLSLSYHAGIMPGEEASWVGLGWTLNPGAINRTVNGFADDHKDVTNTNRFFWEGGERTSVEVGYTLGIAGVGGATVGLAVGHDTYQGFGVGGFVGFGVSLGQKDSPLSAGGRVGVDPWGNPYASAGLSVGTGKTESTGMQLSGSVGISTNFKSVSGYSGVGVSYDYGKGKGSSNMMGASISSGSGGAASLSVVGASNVGNSKTGKISTSGISFTLPIPFLHLGFRNQRYWIDEIENTATNGSLYYPTYERTDWHYYDDKAYDTYSLLDPSESGGIVDNPDPDKVLGGSFPSYDHYSINAQGISGNIQPYIFKGYLHRQNSKDDDRYNTIHYSNGVHSNQLGFRFIGDFSNRFLFDPPSFTNGSDLLNFDFNDAASEVTGDGELAGMIDGKLAGSKNIEYFTNYEIKFNNARLKSVGFIDTNSSGFNRNGTSNHQIGAYVVTNESGVKYHFSLPVYASEEYQYSEKITGVTTFNEIIKPKEYAYTWLLTGITGPDFVDRGVIGEFDEEDWGYWVEFDYGKWTEDYVWRNPDLGTHKDLDTNFENFSTGIKEVYYLDQIKTKTHTAVFVKDIRDDAKSAIRHFKNKYGTPTTDDEKEGSYKPKIINTKISPRTFDNDAISIDTRSLPVSSLKLKEVYLFKNEDLFGLDKTVGSQLGQQMTYDWSLVSNSITGERVVKQHLPDNVLDAYDLTDAVGKKAIRVIAIGNTNKPDEGALCPETINSYPTSLINSSPVTIPLQGKLTLQHISFKGKGGADLIPPVKFNYELEEPIYGQGKIEREGATSYLMETQSGLQKGDIIKLSEGAVNYYALIQDDLGIKLKLKILGRNQFADQVQVSWKQTKNPPYDGEAHDIWGMYKSNYYEHGKNENLARFTSKISSESVDSWSLCSIKTSYGNEVRVEYEHDEYIKPELYNQSLLTVDKIELGSDPNILKIFIYEDISNYKDLLEELSLNVTFLMKNKEYSKPLYPTECIMYTWVKDVFEVNNYLIENSNILSVYNDHLEINNEELFELLSGEGERLLELYTDVANCNNYNSTETVFMGIYEYEKNEIVQGNIFTSNNTSTLGGGLRTKKISILDRVKNIKSNTNYQYEKGVTSFEPTDLGVIDLTKLLALKNAASGHMDVYENAEKEFKKAVYKNFDFLLTNSREIPAPGVMYGRVTVHESFTNGEGKESFAPTYSTYEFQTFEDYMVDFDYQPFPDEDVTLERLYHDPISWTDKVRQRRITISDLTAQVGTLKSISRYENTDGDNEKSNDPLMAKTINHYLSDTYTTLFDNRDVIVGDGKGGSINPYKTLSDKIESQFSSQGMIQESYVDARYVRQEDYTIEVRDYDVDVGSYQNRDVHPYHLLGVISKKERYPLIQTGQTSINYKTGVTTRTSNLGFDFYSGAVTKTLTNDGYGNVFLSEIIPAYRKYGGVGGMGLAIHRGKNMLTQEAANYTYKVSSESDLTKEALVSASIQTWANQVKNITANSKAASIVNQYNSSEQTYTPVLKADKGFCFNGQILEFNTGGNIYNLELGDWSDNLLGFEILDLDGIDFESNDNHTGIAKLLSSDSWRKHKGFNYTAGQSNLKIANEGLIAYTSEDHPPFYSWNTDDSRDNELWQKTSEITLYDRYSHALEATDVNGNFAATKMDSKQEKVLAIVANASYSEFAYSGAEDEVVNGYFGGTVSQGDATLYTASDDDDENVHTGEMSLSASPGSKVFRFEASLTQSRNTKVSVWSTQNDGLIKYRVNEGEEQILTPKVRQAGNWYLLSAHVPSQSPGDQLKIWCEVGGSTAYFDDFRVHPIDAPMTAYVYNSYDELTFVLDNNNLYTEYEYDDMGRLSSTYRESFKYGRKKVSQYDIAYSVSAKK</sequence>
<dbReference type="Proteomes" id="UP001062165">
    <property type="component" value="Chromosome"/>
</dbReference>
<reference evidence="1" key="1">
    <citation type="submission" date="2022-10" db="EMBL/GenBank/DDBJ databases">
        <title>Comparative genomics and taxonomic characterization of three novel marine species of genus Reichenbachiella exhibiting antioxidant and polysaccharide degradation activities.</title>
        <authorList>
            <person name="Muhammad N."/>
            <person name="Lee Y.-J."/>
            <person name="Ko J."/>
            <person name="Kim S.-G."/>
        </authorList>
    </citation>
    <scope>NUCLEOTIDE SEQUENCE</scope>
    <source>
        <strain evidence="1">Wsw4-B4</strain>
    </source>
</reference>
<dbReference type="EMBL" id="CP106735">
    <property type="protein sequence ID" value="UXX79799.1"/>
    <property type="molecule type" value="Genomic_DNA"/>
</dbReference>